<evidence type="ECO:0000313" key="5">
    <source>
        <dbReference type="EMBL" id="HFC98779.1"/>
    </source>
</evidence>
<evidence type="ECO:0000256" key="2">
    <source>
        <dbReference type="ARBA" id="ARBA00023125"/>
    </source>
</evidence>
<dbReference type="SMART" id="SM00418">
    <property type="entry name" value="HTH_ARSR"/>
    <property type="match status" value="1"/>
</dbReference>
<gene>
    <name evidence="5" type="ORF">ENJ40_10085</name>
</gene>
<protein>
    <submittedName>
        <fullName evidence="5">Metalloregulator ArsR/SmtB family transcription factor</fullName>
    </submittedName>
</protein>
<keyword evidence="2" id="KW-0238">DNA-binding</keyword>
<dbReference type="PRINTS" id="PR00778">
    <property type="entry name" value="HTHARSR"/>
</dbReference>
<dbReference type="InterPro" id="IPR001845">
    <property type="entry name" value="HTH_ArsR_DNA-bd_dom"/>
</dbReference>
<proteinExistence type="predicted"/>
<dbReference type="PANTHER" id="PTHR33154:SF18">
    <property type="entry name" value="ARSENICAL RESISTANCE OPERON REPRESSOR"/>
    <property type="match status" value="1"/>
</dbReference>
<evidence type="ECO:0000256" key="3">
    <source>
        <dbReference type="ARBA" id="ARBA00023163"/>
    </source>
</evidence>
<sequence length="132" mass="14777">MKRLTRRFKALGDGTRLSLLVLLSERPCCVCELAAALNLSQPTVTRHLQKLSDAGFVSAERHGFFQIYRLAPEDEEARRLLALTFEALKDDPAAEALREKLRRLEVGPPFLRKEVCGPCTGPEEKTLAEKEG</sequence>
<dbReference type="Proteomes" id="UP000886043">
    <property type="component" value="Unassembled WGS sequence"/>
</dbReference>
<dbReference type="NCBIfam" id="NF033788">
    <property type="entry name" value="HTH_metalloreg"/>
    <property type="match status" value="1"/>
</dbReference>
<dbReference type="AlphaFoldDB" id="A0A7C3GIS0"/>
<keyword evidence="1" id="KW-0805">Transcription regulation</keyword>
<dbReference type="Pfam" id="PF01022">
    <property type="entry name" value="HTH_5"/>
    <property type="match status" value="1"/>
</dbReference>
<dbReference type="GO" id="GO:0003677">
    <property type="term" value="F:DNA binding"/>
    <property type="evidence" value="ECO:0007669"/>
    <property type="project" value="UniProtKB-KW"/>
</dbReference>
<dbReference type="InterPro" id="IPR036390">
    <property type="entry name" value="WH_DNA-bd_sf"/>
</dbReference>
<evidence type="ECO:0000256" key="1">
    <source>
        <dbReference type="ARBA" id="ARBA00023015"/>
    </source>
</evidence>
<dbReference type="Gene3D" id="1.10.10.10">
    <property type="entry name" value="Winged helix-like DNA-binding domain superfamily/Winged helix DNA-binding domain"/>
    <property type="match status" value="1"/>
</dbReference>
<dbReference type="CDD" id="cd00090">
    <property type="entry name" value="HTH_ARSR"/>
    <property type="match status" value="1"/>
</dbReference>
<organism evidence="5">
    <name type="scientific">Thermosulfurimonas dismutans</name>
    <dbReference type="NCBI Taxonomy" id="999894"/>
    <lineage>
        <taxon>Bacteria</taxon>
        <taxon>Pseudomonadati</taxon>
        <taxon>Thermodesulfobacteriota</taxon>
        <taxon>Thermodesulfobacteria</taxon>
        <taxon>Thermodesulfobacteriales</taxon>
        <taxon>Thermodesulfobacteriaceae</taxon>
        <taxon>Thermosulfurimonas</taxon>
    </lineage>
</organism>
<reference evidence="5" key="1">
    <citation type="journal article" date="2020" name="mSystems">
        <title>Genome- and Community-Level Interaction Insights into Carbon Utilization and Element Cycling Functions of Hydrothermarchaeota in Hydrothermal Sediment.</title>
        <authorList>
            <person name="Zhou Z."/>
            <person name="Liu Y."/>
            <person name="Xu W."/>
            <person name="Pan J."/>
            <person name="Luo Z.H."/>
            <person name="Li M."/>
        </authorList>
    </citation>
    <scope>NUCLEOTIDE SEQUENCE [LARGE SCALE GENOMIC DNA]</scope>
    <source>
        <strain evidence="5">HyVt-483</strain>
    </source>
</reference>
<dbReference type="PROSITE" id="PS50987">
    <property type="entry name" value="HTH_ARSR_2"/>
    <property type="match status" value="1"/>
</dbReference>
<dbReference type="InterPro" id="IPR011991">
    <property type="entry name" value="ArsR-like_HTH"/>
</dbReference>
<dbReference type="EMBL" id="DRMH01000139">
    <property type="protein sequence ID" value="HFC98779.1"/>
    <property type="molecule type" value="Genomic_DNA"/>
</dbReference>
<name>A0A7C3GIS0_9BACT</name>
<dbReference type="InterPro" id="IPR036388">
    <property type="entry name" value="WH-like_DNA-bd_sf"/>
</dbReference>
<evidence type="ECO:0000259" key="4">
    <source>
        <dbReference type="PROSITE" id="PS50987"/>
    </source>
</evidence>
<accession>A0A7C3GIS0</accession>
<comment type="caution">
    <text evidence="5">The sequence shown here is derived from an EMBL/GenBank/DDBJ whole genome shotgun (WGS) entry which is preliminary data.</text>
</comment>
<feature type="domain" description="HTH arsR-type" evidence="4">
    <location>
        <begin position="1"/>
        <end position="92"/>
    </location>
</feature>
<dbReference type="GO" id="GO:0003700">
    <property type="term" value="F:DNA-binding transcription factor activity"/>
    <property type="evidence" value="ECO:0007669"/>
    <property type="project" value="InterPro"/>
</dbReference>
<dbReference type="PANTHER" id="PTHR33154">
    <property type="entry name" value="TRANSCRIPTIONAL REGULATOR, ARSR FAMILY"/>
    <property type="match status" value="1"/>
</dbReference>
<keyword evidence="3" id="KW-0804">Transcription</keyword>
<dbReference type="InterPro" id="IPR051081">
    <property type="entry name" value="HTH_MetalResp_TranReg"/>
</dbReference>
<dbReference type="SUPFAM" id="SSF46785">
    <property type="entry name" value="Winged helix' DNA-binding domain"/>
    <property type="match status" value="1"/>
</dbReference>